<comment type="caution">
    <text evidence="1">The sequence shown here is derived from an EMBL/GenBank/DDBJ whole genome shotgun (WGS) entry which is preliminary data.</text>
</comment>
<keyword evidence="2" id="KW-1185">Reference proteome</keyword>
<gene>
    <name evidence="1" type="ORF">MLD38_040252</name>
</gene>
<protein>
    <submittedName>
        <fullName evidence="1">Uncharacterized protein</fullName>
    </submittedName>
</protein>
<organism evidence="1 2">
    <name type="scientific">Melastoma candidum</name>
    <dbReference type="NCBI Taxonomy" id="119954"/>
    <lineage>
        <taxon>Eukaryota</taxon>
        <taxon>Viridiplantae</taxon>
        <taxon>Streptophyta</taxon>
        <taxon>Embryophyta</taxon>
        <taxon>Tracheophyta</taxon>
        <taxon>Spermatophyta</taxon>
        <taxon>Magnoliopsida</taxon>
        <taxon>eudicotyledons</taxon>
        <taxon>Gunneridae</taxon>
        <taxon>Pentapetalae</taxon>
        <taxon>rosids</taxon>
        <taxon>malvids</taxon>
        <taxon>Myrtales</taxon>
        <taxon>Melastomataceae</taxon>
        <taxon>Melastomatoideae</taxon>
        <taxon>Melastomateae</taxon>
        <taxon>Melastoma</taxon>
    </lineage>
</organism>
<dbReference type="EMBL" id="CM042891">
    <property type="protein sequence ID" value="KAI4304782.1"/>
    <property type="molecule type" value="Genomic_DNA"/>
</dbReference>
<dbReference type="Proteomes" id="UP001057402">
    <property type="component" value="Chromosome 12"/>
</dbReference>
<sequence>MIVKFREGQPAQRNRIPMIVDAKGGSVVVFLVCVELFRGIAGHSSPPSSTSPSPLSNSVRNDGKVSAFYVLGDSSVDCGENTLFYPFLHKNLSLHPCSGSDSSLIPHFLAEKMGLGNSPPFYGQNSSVDYVLKGLNFGSAEATIMNFGDRKFQSLNQQIRQALETFQLVQLHLTEEDTREFMESSVTYLSFGKDDYVELFLRNSSSASTPKFTAQEFSGILVNQMTTAVMKLYHANVRKIVCMGILPLGCAPRIVWERRNWTSSEGRERGKTCVQEINELIVQYNTKMQDRAAKLNRELIDVKIVFCDVYQGIMEIIANPVKHGMEDIRGACCGAGWNGALVGCLARAMACRRESAHVWWDLYNPTREVNRLLADSAWSGHRNGLSKIDSICHPVSIQKLVSTSTSASSSSEGGTYNVARQDRSLQP</sequence>
<accession>A0ACB9L553</accession>
<reference evidence="2" key="1">
    <citation type="journal article" date="2023" name="Front. Plant Sci.">
        <title>Chromosomal-level genome assembly of Melastoma candidum provides insights into trichome evolution.</title>
        <authorList>
            <person name="Zhong Y."/>
            <person name="Wu W."/>
            <person name="Sun C."/>
            <person name="Zou P."/>
            <person name="Liu Y."/>
            <person name="Dai S."/>
            <person name="Zhou R."/>
        </authorList>
    </citation>
    <scope>NUCLEOTIDE SEQUENCE [LARGE SCALE GENOMIC DNA]</scope>
</reference>
<name>A0ACB9L553_9MYRT</name>
<evidence type="ECO:0000313" key="2">
    <source>
        <dbReference type="Proteomes" id="UP001057402"/>
    </source>
</evidence>
<proteinExistence type="predicted"/>
<evidence type="ECO:0000313" key="1">
    <source>
        <dbReference type="EMBL" id="KAI4304782.1"/>
    </source>
</evidence>